<reference evidence="1 2" key="1">
    <citation type="submission" date="2014-06" db="EMBL/GenBank/DDBJ databases">
        <authorList>
            <person name="Swart Estienne"/>
        </authorList>
    </citation>
    <scope>NUCLEOTIDE SEQUENCE [LARGE SCALE GENOMIC DNA]</scope>
    <source>
        <strain evidence="1 2">130c</strain>
    </source>
</reference>
<evidence type="ECO:0008006" key="3">
    <source>
        <dbReference type="Google" id="ProtNLM"/>
    </source>
</evidence>
<dbReference type="Gene3D" id="3.80.10.10">
    <property type="entry name" value="Ribonuclease Inhibitor"/>
    <property type="match status" value="1"/>
</dbReference>
<evidence type="ECO:0000313" key="1">
    <source>
        <dbReference type="EMBL" id="CDW77554.1"/>
    </source>
</evidence>
<dbReference type="Proteomes" id="UP000039865">
    <property type="component" value="Unassembled WGS sequence"/>
</dbReference>
<organism evidence="1 2">
    <name type="scientific">Stylonychia lemnae</name>
    <name type="common">Ciliate</name>
    <dbReference type="NCBI Taxonomy" id="5949"/>
    <lineage>
        <taxon>Eukaryota</taxon>
        <taxon>Sar</taxon>
        <taxon>Alveolata</taxon>
        <taxon>Ciliophora</taxon>
        <taxon>Intramacronucleata</taxon>
        <taxon>Spirotrichea</taxon>
        <taxon>Stichotrichia</taxon>
        <taxon>Sporadotrichida</taxon>
        <taxon>Oxytrichidae</taxon>
        <taxon>Stylonychinae</taxon>
        <taxon>Stylonychia</taxon>
    </lineage>
</organism>
<proteinExistence type="predicted"/>
<sequence>MLNFWQYIMNCVKTMESTLSNQQLMLFTLTQNLNNLVMISPFLINIDDLDINLSGRSINERNFDTLLQTLIMCNCRIGSLNLSYNLFFKDHSLKSLIEYLEQKTSALIQHGCRNISFSPILKSIRIGDQNAVQLIEATVYSTQIKELNLAQNGLGFKTGSALVNLLQEIKLRNKQDQLKLTKLELSFNLISDSMIKRIQCQMLEFQQQQLEQNQSQNLVLEQPIQNSISKVRKSFQTPQSSQKCNNRSNQKYKDIQTNIKQAIQHPLSCINRSIAQTPIRTYQQCQPQSSTTTNKSTNRSFTCVKSNKSLKLQQKESQSQIDRSYQKQNQSLLEKNVEFNKYQSAQEYDFNQINSHDRQKLLLVRKNLSKLLQSKLSRQSDMADNTMILSSIKSDNSIQFQQNSQESQSSDIPSLYLAGEQTKKHVQVSQDLRNQIPQITQFNTETIDQILHDDSQLQNIKEYLQGEVNKYQLILQQIEQHESSNKQTQQVKQLVNNLKFLKDKLYYNTCKNSSSTKSQIQNMKSMKENVYPDSTAQFSIVALRQIDEDVLDLKQSDRYTQSSNRSYIQANFDQKQ</sequence>
<evidence type="ECO:0000313" key="2">
    <source>
        <dbReference type="Proteomes" id="UP000039865"/>
    </source>
</evidence>
<protein>
    <recommendedName>
        <fullName evidence="3">Leucine Rich Repeat family protein</fullName>
    </recommendedName>
</protein>
<name>A0A078A5T8_STYLE</name>
<gene>
    <name evidence="1" type="primary">Contig14302.g15236</name>
    <name evidence="1" type="ORF">STYLEM_6517</name>
</gene>
<keyword evidence="2" id="KW-1185">Reference proteome</keyword>
<dbReference type="EMBL" id="CCKQ01006254">
    <property type="protein sequence ID" value="CDW77554.1"/>
    <property type="molecule type" value="Genomic_DNA"/>
</dbReference>
<dbReference type="InParanoid" id="A0A078A5T8"/>
<dbReference type="AlphaFoldDB" id="A0A078A5T8"/>
<dbReference type="SUPFAM" id="SSF52047">
    <property type="entry name" value="RNI-like"/>
    <property type="match status" value="1"/>
</dbReference>
<dbReference type="InterPro" id="IPR032675">
    <property type="entry name" value="LRR_dom_sf"/>
</dbReference>
<accession>A0A078A5T8</accession>